<evidence type="ECO:0000313" key="2">
    <source>
        <dbReference type="Proteomes" id="UP000285405"/>
    </source>
</evidence>
<name>A0A420I0K1_9PEZI</name>
<evidence type="ECO:0000313" key="1">
    <source>
        <dbReference type="EMBL" id="RKF63202.1"/>
    </source>
</evidence>
<organism evidence="1 2">
    <name type="scientific">Golovinomyces cichoracearum</name>
    <dbReference type="NCBI Taxonomy" id="62708"/>
    <lineage>
        <taxon>Eukaryota</taxon>
        <taxon>Fungi</taxon>
        <taxon>Dikarya</taxon>
        <taxon>Ascomycota</taxon>
        <taxon>Pezizomycotina</taxon>
        <taxon>Leotiomycetes</taxon>
        <taxon>Erysiphales</taxon>
        <taxon>Erysiphaceae</taxon>
        <taxon>Golovinomyces</taxon>
    </lineage>
</organism>
<comment type="caution">
    <text evidence="1">The sequence shown here is derived from an EMBL/GenBank/DDBJ whole genome shotgun (WGS) entry which is preliminary data.</text>
</comment>
<sequence>MSKNQVESSSVFYRTALSQNSVELVPETDRTATTITKILKPDISVYIFVHLRERRFQDSM</sequence>
<accession>A0A420I0K1</accession>
<dbReference type="Proteomes" id="UP000285405">
    <property type="component" value="Unassembled WGS sequence"/>
</dbReference>
<reference evidence="1 2" key="1">
    <citation type="journal article" date="2018" name="BMC Genomics">
        <title>Comparative genome analyses reveal sequence features reflecting distinct modes of host-adaptation between dicot and monocot powdery mildew.</title>
        <authorList>
            <person name="Wu Y."/>
            <person name="Ma X."/>
            <person name="Pan Z."/>
            <person name="Kale S.D."/>
            <person name="Song Y."/>
            <person name="King H."/>
            <person name="Zhang Q."/>
            <person name="Presley C."/>
            <person name="Deng X."/>
            <person name="Wei C.I."/>
            <person name="Xiao S."/>
        </authorList>
    </citation>
    <scope>NUCLEOTIDE SEQUENCE [LARGE SCALE GENOMIC DNA]</scope>
    <source>
        <strain evidence="1">UCSC1</strain>
    </source>
</reference>
<protein>
    <submittedName>
        <fullName evidence="1">Uncharacterized protein</fullName>
    </submittedName>
</protein>
<gene>
    <name evidence="1" type="ORF">GcC1_140014</name>
</gene>
<proteinExistence type="predicted"/>
<dbReference type="AlphaFoldDB" id="A0A420I0K1"/>
<dbReference type="EMBL" id="MCBR01014095">
    <property type="protein sequence ID" value="RKF63202.1"/>
    <property type="molecule type" value="Genomic_DNA"/>
</dbReference>